<name>A0A5J5FB30_9PEZI</name>
<accession>A0A5J5FB30</accession>
<gene>
    <name evidence="1" type="ORF">FN846DRAFT_886005</name>
</gene>
<reference evidence="1 2" key="1">
    <citation type="submission" date="2019-09" db="EMBL/GenBank/DDBJ databases">
        <title>Draft genome of the ectomycorrhizal ascomycete Sphaerosporella brunnea.</title>
        <authorList>
            <consortium name="DOE Joint Genome Institute"/>
            <person name="Benucci G.M."/>
            <person name="Marozzi G."/>
            <person name="Antonielli L."/>
            <person name="Sanchez S."/>
            <person name="Marco P."/>
            <person name="Wang X."/>
            <person name="Falini L.B."/>
            <person name="Barry K."/>
            <person name="Haridas S."/>
            <person name="Lipzen A."/>
            <person name="Labutti K."/>
            <person name="Grigoriev I.V."/>
            <person name="Murat C."/>
            <person name="Martin F."/>
            <person name="Albertini E."/>
            <person name="Donnini D."/>
            <person name="Bonito G."/>
        </authorList>
    </citation>
    <scope>NUCLEOTIDE SEQUENCE [LARGE SCALE GENOMIC DNA]</scope>
    <source>
        <strain evidence="1 2">Sb_GMNB300</strain>
    </source>
</reference>
<evidence type="ECO:0000313" key="1">
    <source>
        <dbReference type="EMBL" id="KAA8914388.1"/>
    </source>
</evidence>
<dbReference type="EMBL" id="VXIS01000006">
    <property type="protein sequence ID" value="KAA8914388.1"/>
    <property type="molecule type" value="Genomic_DNA"/>
</dbReference>
<evidence type="ECO:0000313" key="2">
    <source>
        <dbReference type="Proteomes" id="UP000326924"/>
    </source>
</evidence>
<comment type="caution">
    <text evidence="1">The sequence shown here is derived from an EMBL/GenBank/DDBJ whole genome shotgun (WGS) entry which is preliminary data.</text>
</comment>
<protein>
    <submittedName>
        <fullName evidence="1">Uncharacterized protein</fullName>
    </submittedName>
</protein>
<dbReference type="InParanoid" id="A0A5J5FB30"/>
<organism evidence="1 2">
    <name type="scientific">Sphaerosporella brunnea</name>
    <dbReference type="NCBI Taxonomy" id="1250544"/>
    <lineage>
        <taxon>Eukaryota</taxon>
        <taxon>Fungi</taxon>
        <taxon>Dikarya</taxon>
        <taxon>Ascomycota</taxon>
        <taxon>Pezizomycotina</taxon>
        <taxon>Pezizomycetes</taxon>
        <taxon>Pezizales</taxon>
        <taxon>Pyronemataceae</taxon>
        <taxon>Sphaerosporella</taxon>
    </lineage>
</organism>
<dbReference type="AlphaFoldDB" id="A0A5J5FB30"/>
<proteinExistence type="predicted"/>
<keyword evidence="2" id="KW-1185">Reference proteome</keyword>
<dbReference type="Proteomes" id="UP000326924">
    <property type="component" value="Unassembled WGS sequence"/>
</dbReference>
<sequence length="347" mass="38078">MYTALCHNVCSTRVAPITGSYTAQGGFVRGMRRRPSICPPSAAVRVPDGVSLGFSTPFLLLLRSTFPSCVSILFPSDIAFHRSSSALADPGFLEFAHPAPLRPDFALPSTSPVSTHTLTPLHRTLPLLAHLQRAGRYMFVRLPTWPAAAACWLRLPADYDGHSSCLPRRGISSYALLSPTPSLLSVLRSLLATMSPSIGRLCVWVFLPALLLARYYSVSHLRACRIDSYIAYLPSSSLRPPEVIVHPSLFAHYLVLTQYCSLAASLLPVFYPGGRSSRVRSFFACHNGLVPRSIVDLLYSSPSPLLCRHSLASMCWPLYVVIPSSLRHRHLVATTLSPSTTRSQLCY</sequence>